<reference evidence="1 2" key="1">
    <citation type="submission" date="2016-10" db="EMBL/GenBank/DDBJ databases">
        <authorList>
            <person name="de Groot N.N."/>
        </authorList>
    </citation>
    <scope>NUCLEOTIDE SEQUENCE [LARGE SCALE GENOMIC DNA]</scope>
    <source>
        <strain evidence="1 2">DSM 16619</strain>
    </source>
</reference>
<keyword evidence="2" id="KW-1185">Reference proteome</keyword>
<name>A0A1G6VUL6_9BURK</name>
<dbReference type="RefSeq" id="WP_092744179.1">
    <property type="nucleotide sequence ID" value="NZ_FMZC01000007.1"/>
</dbReference>
<gene>
    <name evidence="1" type="ORF">SAMN05192589_107143</name>
</gene>
<sequence>MSERPQHEIELNAVIRALLETVKAASTEGLAMDALLSAYLNVAQATGRLHEVHGALMAVAQHPAVAQACEATAPTRPSIH</sequence>
<evidence type="ECO:0000313" key="1">
    <source>
        <dbReference type="EMBL" id="SDD57261.1"/>
    </source>
</evidence>
<accession>A0A1G6VUL6</accession>
<dbReference type="AlphaFoldDB" id="A0A1G6VUL6"/>
<dbReference type="STRING" id="187868.SAMN05192589_107143"/>
<organism evidence="1 2">
    <name type="scientific">Paracidovorax valerianellae</name>
    <dbReference type="NCBI Taxonomy" id="187868"/>
    <lineage>
        <taxon>Bacteria</taxon>
        <taxon>Pseudomonadati</taxon>
        <taxon>Pseudomonadota</taxon>
        <taxon>Betaproteobacteria</taxon>
        <taxon>Burkholderiales</taxon>
        <taxon>Comamonadaceae</taxon>
        <taxon>Paracidovorax</taxon>
    </lineage>
</organism>
<dbReference type="EMBL" id="FMZC01000007">
    <property type="protein sequence ID" value="SDD57261.1"/>
    <property type="molecule type" value="Genomic_DNA"/>
</dbReference>
<dbReference type="Proteomes" id="UP000198781">
    <property type="component" value="Unassembled WGS sequence"/>
</dbReference>
<protein>
    <submittedName>
        <fullName evidence="1">Uncharacterized protein</fullName>
    </submittedName>
</protein>
<proteinExistence type="predicted"/>
<evidence type="ECO:0000313" key="2">
    <source>
        <dbReference type="Proteomes" id="UP000198781"/>
    </source>
</evidence>